<evidence type="ECO:0000259" key="11">
    <source>
        <dbReference type="PROSITE" id="PS50109"/>
    </source>
</evidence>
<feature type="transmembrane region" description="Helical" evidence="10">
    <location>
        <begin position="179"/>
        <end position="202"/>
    </location>
</feature>
<evidence type="ECO:0000256" key="5">
    <source>
        <dbReference type="ARBA" id="ARBA00022741"/>
    </source>
</evidence>
<keyword evidence="5" id="KW-0547">Nucleotide-binding</keyword>
<dbReference type="SUPFAM" id="SSF55874">
    <property type="entry name" value="ATPase domain of HSP90 chaperone/DNA topoisomerase II/histidine kinase"/>
    <property type="match status" value="1"/>
</dbReference>
<dbReference type="PROSITE" id="PS50109">
    <property type="entry name" value="HIS_KIN"/>
    <property type="match status" value="1"/>
</dbReference>
<dbReference type="InterPro" id="IPR003594">
    <property type="entry name" value="HATPase_dom"/>
</dbReference>
<dbReference type="Proteomes" id="UP001220395">
    <property type="component" value="Chromosome"/>
</dbReference>
<dbReference type="PRINTS" id="PR00344">
    <property type="entry name" value="BCTRLSENSOR"/>
</dbReference>
<evidence type="ECO:0000256" key="9">
    <source>
        <dbReference type="PROSITE-ProRule" id="PRU00169"/>
    </source>
</evidence>
<dbReference type="InterPro" id="IPR036097">
    <property type="entry name" value="HisK_dim/P_sf"/>
</dbReference>
<evidence type="ECO:0000259" key="12">
    <source>
        <dbReference type="PROSITE" id="PS50110"/>
    </source>
</evidence>
<keyword evidence="3 9" id="KW-0597">Phosphoprotein</keyword>
<proteinExistence type="predicted"/>
<dbReference type="EMBL" id="CP117411">
    <property type="protein sequence ID" value="WCT72355.1"/>
    <property type="molecule type" value="Genomic_DNA"/>
</dbReference>
<sequence length="622" mass="67290">MARAFTLSRLPLLPLLGLVVALLAVAAAIGLTSVDRSTNRWVAHSIRTQVAIVQLQSNVVQYESAMRGYLVRPLPVLLQDAARARAATAVAYRALEIELADNPAQLARLARVKPTITIKFQIGDLFLNAFRHGKFADALKRVRPGAGHTITADFMAITREMIDEEERLYEARSRESARISFLLVSGLAAAVVFVVVAALLTINDARARFHVMEAARDEAISARNAVAEQAALRELAEAELRQVQKMESIGQLTGGIAHDFNNMLAVVIGGLDMARRRIGHDPQRAAQSIETAMDGAERAAALVARLLAFARRQPLAPVTTDVNLLVAGMSDLLRRSLGENVRVESRLAGGLWRAFVDPGQLENAILNLAVNARDAMENRSHRVLTIATDNFAPSEDGGRPDGLGEGDYVALCIHDTGSGMDADTVARAFEPFFTTKGVGRGTGMGLAQVFGFVKQSRGHITIDSTPGQGTTVRLYLPRHDAEPVEPAAPVAAQRAPTGRREEVILVVEDEQRVRHYSVDALRELGYTVISAPNGREALGILATQPSVQLLFTDMVMPEMGGRELATAALAERPGLQILFTTGYASDLMRDDSGPLEPGMSLLSKPFTVSQLAMKIREAIDRV</sequence>
<dbReference type="EC" id="2.7.13.3" evidence="2"/>
<dbReference type="SUPFAM" id="SSF47384">
    <property type="entry name" value="Homodimeric domain of signal transducing histidine kinase"/>
    <property type="match status" value="1"/>
</dbReference>
<evidence type="ECO:0000256" key="1">
    <source>
        <dbReference type="ARBA" id="ARBA00000085"/>
    </source>
</evidence>
<dbReference type="Gene3D" id="1.10.287.130">
    <property type="match status" value="1"/>
</dbReference>
<evidence type="ECO:0000256" key="3">
    <source>
        <dbReference type="ARBA" id="ARBA00022553"/>
    </source>
</evidence>
<evidence type="ECO:0000256" key="8">
    <source>
        <dbReference type="ARBA" id="ARBA00023012"/>
    </source>
</evidence>
<dbReference type="SUPFAM" id="SSF52172">
    <property type="entry name" value="CheY-like"/>
    <property type="match status" value="1"/>
</dbReference>
<dbReference type="InterPro" id="IPR011006">
    <property type="entry name" value="CheY-like_superfamily"/>
</dbReference>
<dbReference type="InterPro" id="IPR004358">
    <property type="entry name" value="Sig_transdc_His_kin-like_C"/>
</dbReference>
<dbReference type="Pfam" id="PF00512">
    <property type="entry name" value="HisKA"/>
    <property type="match status" value="1"/>
</dbReference>
<feature type="modified residue" description="4-aspartylphosphate" evidence="9">
    <location>
        <position position="553"/>
    </location>
</feature>
<dbReference type="PROSITE" id="PS50110">
    <property type="entry name" value="RESPONSE_REGULATORY"/>
    <property type="match status" value="1"/>
</dbReference>
<feature type="domain" description="Response regulatory" evidence="12">
    <location>
        <begin position="503"/>
        <end position="619"/>
    </location>
</feature>
<dbReference type="Pfam" id="PF02518">
    <property type="entry name" value="HATPase_c"/>
    <property type="match status" value="1"/>
</dbReference>
<dbReference type="Gene3D" id="3.40.50.2300">
    <property type="match status" value="1"/>
</dbReference>
<accession>A0ABY7TIV9</accession>
<evidence type="ECO:0000256" key="10">
    <source>
        <dbReference type="SAM" id="Phobius"/>
    </source>
</evidence>
<keyword evidence="10" id="KW-0472">Membrane</keyword>
<dbReference type="SMART" id="SM00448">
    <property type="entry name" value="REC"/>
    <property type="match status" value="1"/>
</dbReference>
<dbReference type="Pfam" id="PF05227">
    <property type="entry name" value="CHASE3"/>
    <property type="match status" value="1"/>
</dbReference>
<dbReference type="Pfam" id="PF00072">
    <property type="entry name" value="Response_reg"/>
    <property type="match status" value="1"/>
</dbReference>
<protein>
    <recommendedName>
        <fullName evidence="2">histidine kinase</fullName>
        <ecNumber evidence="2">2.7.13.3</ecNumber>
    </recommendedName>
</protein>
<feature type="domain" description="Histidine kinase" evidence="11">
    <location>
        <begin position="255"/>
        <end position="480"/>
    </location>
</feature>
<keyword evidence="10" id="KW-1133">Transmembrane helix</keyword>
<dbReference type="InterPro" id="IPR005467">
    <property type="entry name" value="His_kinase_dom"/>
</dbReference>
<reference evidence="13 14" key="1">
    <citation type="submission" date="2023-02" db="EMBL/GenBank/DDBJ databases">
        <title>Genome sequence of Sphingomonas naphthae.</title>
        <authorList>
            <person name="Kim S."/>
            <person name="Heo J."/>
            <person name="Kwon S.-W."/>
        </authorList>
    </citation>
    <scope>NUCLEOTIDE SEQUENCE [LARGE SCALE GENOMIC DNA]</scope>
    <source>
        <strain evidence="13 14">KACC 18716</strain>
    </source>
</reference>
<evidence type="ECO:0000256" key="7">
    <source>
        <dbReference type="ARBA" id="ARBA00022840"/>
    </source>
</evidence>
<dbReference type="SMART" id="SM00388">
    <property type="entry name" value="HisKA"/>
    <property type="match status" value="1"/>
</dbReference>
<evidence type="ECO:0000256" key="4">
    <source>
        <dbReference type="ARBA" id="ARBA00022679"/>
    </source>
</evidence>
<dbReference type="SMART" id="SM00387">
    <property type="entry name" value="HATPase_c"/>
    <property type="match status" value="1"/>
</dbReference>
<keyword evidence="10" id="KW-0812">Transmembrane</keyword>
<organism evidence="13 14">
    <name type="scientific">Sphingomonas naphthae</name>
    <dbReference type="NCBI Taxonomy" id="1813468"/>
    <lineage>
        <taxon>Bacteria</taxon>
        <taxon>Pseudomonadati</taxon>
        <taxon>Pseudomonadota</taxon>
        <taxon>Alphaproteobacteria</taxon>
        <taxon>Sphingomonadales</taxon>
        <taxon>Sphingomonadaceae</taxon>
        <taxon>Sphingomonas</taxon>
    </lineage>
</organism>
<dbReference type="InterPro" id="IPR001789">
    <property type="entry name" value="Sig_transdc_resp-reg_receiver"/>
</dbReference>
<evidence type="ECO:0000256" key="2">
    <source>
        <dbReference type="ARBA" id="ARBA00012438"/>
    </source>
</evidence>
<dbReference type="InterPro" id="IPR007891">
    <property type="entry name" value="CHASE3"/>
</dbReference>
<keyword evidence="6" id="KW-0418">Kinase</keyword>
<evidence type="ECO:0000256" key="6">
    <source>
        <dbReference type="ARBA" id="ARBA00022777"/>
    </source>
</evidence>
<dbReference type="PANTHER" id="PTHR43065">
    <property type="entry name" value="SENSOR HISTIDINE KINASE"/>
    <property type="match status" value="1"/>
</dbReference>
<dbReference type="InterPro" id="IPR003661">
    <property type="entry name" value="HisK_dim/P_dom"/>
</dbReference>
<dbReference type="InterPro" id="IPR036890">
    <property type="entry name" value="HATPase_C_sf"/>
</dbReference>
<evidence type="ECO:0000313" key="14">
    <source>
        <dbReference type="Proteomes" id="UP001220395"/>
    </source>
</evidence>
<keyword evidence="8" id="KW-0902">Two-component regulatory system</keyword>
<dbReference type="Gene3D" id="3.30.565.10">
    <property type="entry name" value="Histidine kinase-like ATPase, C-terminal domain"/>
    <property type="match status" value="1"/>
</dbReference>
<gene>
    <name evidence="13" type="ORF">PQ455_11980</name>
</gene>
<evidence type="ECO:0000313" key="13">
    <source>
        <dbReference type="EMBL" id="WCT72355.1"/>
    </source>
</evidence>
<dbReference type="PANTHER" id="PTHR43065:SF46">
    <property type="entry name" value="C4-DICARBOXYLATE TRANSPORT SENSOR PROTEIN DCTB"/>
    <property type="match status" value="1"/>
</dbReference>
<keyword evidence="4" id="KW-0808">Transferase</keyword>
<keyword evidence="14" id="KW-1185">Reference proteome</keyword>
<keyword evidence="7" id="KW-0067">ATP-binding</keyword>
<dbReference type="RefSeq" id="WP_273686314.1">
    <property type="nucleotide sequence ID" value="NZ_CP117411.1"/>
</dbReference>
<name>A0ABY7TIV9_9SPHN</name>
<comment type="catalytic activity">
    <reaction evidence="1">
        <text>ATP + protein L-histidine = ADP + protein N-phospho-L-histidine.</text>
        <dbReference type="EC" id="2.7.13.3"/>
    </reaction>
</comment>